<dbReference type="Proteomes" id="UP001629113">
    <property type="component" value="Unassembled WGS sequence"/>
</dbReference>
<gene>
    <name evidence="1" type="ORF">PVAG01_08721</name>
</gene>
<proteinExistence type="predicted"/>
<reference evidence="1 2" key="1">
    <citation type="submission" date="2024-06" db="EMBL/GenBank/DDBJ databases">
        <title>Complete genome of Phlyctema vagabunda strain 19-DSS-EL-015.</title>
        <authorList>
            <person name="Fiorenzani C."/>
        </authorList>
    </citation>
    <scope>NUCLEOTIDE SEQUENCE [LARGE SCALE GENOMIC DNA]</scope>
    <source>
        <strain evidence="1 2">19-DSS-EL-015</strain>
    </source>
</reference>
<dbReference type="EMBL" id="JBFCZG010000007">
    <property type="protein sequence ID" value="KAL3420222.1"/>
    <property type="molecule type" value="Genomic_DNA"/>
</dbReference>
<protein>
    <submittedName>
        <fullName evidence="1">Uncharacterized protein</fullName>
    </submittedName>
</protein>
<organism evidence="1 2">
    <name type="scientific">Phlyctema vagabunda</name>
    <dbReference type="NCBI Taxonomy" id="108571"/>
    <lineage>
        <taxon>Eukaryota</taxon>
        <taxon>Fungi</taxon>
        <taxon>Dikarya</taxon>
        <taxon>Ascomycota</taxon>
        <taxon>Pezizomycotina</taxon>
        <taxon>Leotiomycetes</taxon>
        <taxon>Helotiales</taxon>
        <taxon>Dermateaceae</taxon>
        <taxon>Phlyctema</taxon>
    </lineage>
</organism>
<keyword evidence="2" id="KW-1185">Reference proteome</keyword>
<evidence type="ECO:0000313" key="1">
    <source>
        <dbReference type="EMBL" id="KAL3420222.1"/>
    </source>
</evidence>
<name>A0ABR4PAD6_9HELO</name>
<evidence type="ECO:0000313" key="2">
    <source>
        <dbReference type="Proteomes" id="UP001629113"/>
    </source>
</evidence>
<sequence>MSSLSEVIGTVKAVLGSDDGQWSFQVLKPYVEETKECPSPNGLQRWHDDKLNWMREGNDPDLELYLELFRAIHEPLKKATRKIEDLRRWARGRSSDSETGQKLLQEILKYEIRALRAFVRVADHPGLMQSSGSGIVLQYLKMTMDITKDCLRVIYPYGSADWLDYWDDYQRDTGYRQFTFNHEEPLLSDYFSNNAAQ</sequence>
<comment type="caution">
    <text evidence="1">The sequence shown here is derived from an EMBL/GenBank/DDBJ whole genome shotgun (WGS) entry which is preliminary data.</text>
</comment>
<accession>A0ABR4PAD6</accession>